<dbReference type="Gene3D" id="3.30.200.20">
    <property type="entry name" value="Phosphorylase Kinase, domain 1"/>
    <property type="match status" value="1"/>
</dbReference>
<name>A0ABR2KH40_9EUKA</name>
<dbReference type="PROSITE" id="PS50011">
    <property type="entry name" value="PROTEIN_KINASE_DOM"/>
    <property type="match status" value="1"/>
</dbReference>
<evidence type="ECO:0000256" key="3">
    <source>
        <dbReference type="ARBA" id="ARBA00022777"/>
    </source>
</evidence>
<accession>A0ABR2KH40</accession>
<feature type="domain" description="Protein kinase" evidence="7">
    <location>
        <begin position="9"/>
        <end position="318"/>
    </location>
</feature>
<feature type="region of interest" description="Disordered" evidence="6">
    <location>
        <begin position="329"/>
        <end position="358"/>
    </location>
</feature>
<dbReference type="InterPro" id="IPR017441">
    <property type="entry name" value="Protein_kinase_ATP_BS"/>
</dbReference>
<sequence length="848" mass="95660">MSFEFSDLFTFGKEIGRGAYGTVFIATIKKPYPPLQAGSLVAIKSISTSRITSQQEKEKLETEISLMSKLNHPNIVKLYGVEKTSSHYYLILEYCNGGDLYQFMKTLKRSPKEKTTSYISATTNYEIINYSNYFSTEESIRDFASQIASGLYYLHSHQIVHRDLKPHNILISRTKSNQNSSGRRLSSGFNDKSEKITLKIADFGFARFLRPSDLATTVCGSPVYMAPEIQFGNQYSSNVDMWSLGIILYELITGQTPFPRVKTQYELAMELKNKRSKFYTLPTSVKASPELRNLIERLLTINPNNRMTFSEFMNDPFISIGKNNRSTKSIKKINNDSVVSRPARSESSNSSSKSQTKNNDKFVIDEDFDFEIISNSSFDILESKPKNTTPTKTQDQSQNQNQTKNKKNSNQLQNQIRIQSADIFTNGSNFYYDDLTSLSYQDDSSFLIELTESFKENQKFSFLAPFPEVNFEQAEEYLADAYTSACTITTHFTECQNVSNSLLINTEILVIRFLFDFLVEERHLLQTMLKSNQSLPSNNRFQRSFSKDKCTSNIERDVYELIRLCIKEVNAIIAADDNSSSDYSDSEPALLPSSAPHPISAGNKKGSLNMNIIDGDKNNLNVNNHNSNGMNIGNLNSVKRGNVNNKIVNNADNLVESNLAGKNESINNKLINGNLIDVESENLNSSNNGKINKSYSSNDRNGNNFTDMFPGANMSNNTNANKSINFKDVPRPKMTANASLNLNKRITINLNDIVSVPADRKGCSATQEKVCSCGMQFLFNKAVEYARDAAKLEIGKQFEFAALKYQRALYLLQPIAFLKNTSDEITTARDLFKKLEERRVEISQKGAK</sequence>
<keyword evidence="2 5" id="KW-0547">Nucleotide-binding</keyword>
<feature type="compositionally biased region" description="Low complexity" evidence="6">
    <location>
        <begin position="345"/>
        <end position="357"/>
    </location>
</feature>
<dbReference type="PANTHER" id="PTHR24348">
    <property type="entry name" value="SERINE/THREONINE-PROTEIN KINASE UNC-51-RELATED"/>
    <property type="match status" value="1"/>
</dbReference>
<comment type="caution">
    <text evidence="8">The sequence shown here is derived from an EMBL/GenBank/DDBJ whole genome shotgun (WGS) entry which is preliminary data.</text>
</comment>
<dbReference type="EMBL" id="JAPFFF010000005">
    <property type="protein sequence ID" value="KAK8890459.1"/>
    <property type="molecule type" value="Genomic_DNA"/>
</dbReference>
<dbReference type="InterPro" id="IPR008271">
    <property type="entry name" value="Ser/Thr_kinase_AS"/>
</dbReference>
<evidence type="ECO:0000259" key="7">
    <source>
        <dbReference type="PROSITE" id="PS50011"/>
    </source>
</evidence>
<keyword evidence="3" id="KW-0418">Kinase</keyword>
<evidence type="ECO:0000256" key="5">
    <source>
        <dbReference type="PROSITE-ProRule" id="PRU10141"/>
    </source>
</evidence>
<feature type="compositionally biased region" description="Low complexity" evidence="6">
    <location>
        <begin position="391"/>
        <end position="412"/>
    </location>
</feature>
<dbReference type="InterPro" id="IPR000719">
    <property type="entry name" value="Prot_kinase_dom"/>
</dbReference>
<evidence type="ECO:0000256" key="2">
    <source>
        <dbReference type="ARBA" id="ARBA00022741"/>
    </source>
</evidence>
<organism evidence="8 9">
    <name type="scientific">Tritrichomonas musculus</name>
    <dbReference type="NCBI Taxonomy" id="1915356"/>
    <lineage>
        <taxon>Eukaryota</taxon>
        <taxon>Metamonada</taxon>
        <taxon>Parabasalia</taxon>
        <taxon>Tritrichomonadida</taxon>
        <taxon>Tritrichomonadidae</taxon>
        <taxon>Tritrichomonas</taxon>
    </lineage>
</organism>
<dbReference type="Pfam" id="PF00069">
    <property type="entry name" value="Pkinase"/>
    <property type="match status" value="1"/>
</dbReference>
<evidence type="ECO:0000313" key="9">
    <source>
        <dbReference type="Proteomes" id="UP001470230"/>
    </source>
</evidence>
<keyword evidence="1" id="KW-0808">Transferase</keyword>
<dbReference type="Gene3D" id="1.10.510.10">
    <property type="entry name" value="Transferase(Phosphotransferase) domain 1"/>
    <property type="match status" value="1"/>
</dbReference>
<feature type="binding site" evidence="5">
    <location>
        <position position="44"/>
    </location>
    <ligand>
        <name>ATP</name>
        <dbReference type="ChEBI" id="CHEBI:30616"/>
    </ligand>
</feature>
<evidence type="ECO:0000256" key="1">
    <source>
        <dbReference type="ARBA" id="ARBA00022679"/>
    </source>
</evidence>
<protein>
    <recommendedName>
        <fullName evidence="7">Protein kinase domain-containing protein</fullName>
    </recommendedName>
</protein>
<dbReference type="PANTHER" id="PTHR24348:SF22">
    <property type="entry name" value="NON-SPECIFIC SERINE_THREONINE PROTEIN KINASE"/>
    <property type="match status" value="1"/>
</dbReference>
<dbReference type="InterPro" id="IPR011009">
    <property type="entry name" value="Kinase-like_dom_sf"/>
</dbReference>
<evidence type="ECO:0000256" key="6">
    <source>
        <dbReference type="SAM" id="MobiDB-lite"/>
    </source>
</evidence>
<reference evidence="8 9" key="1">
    <citation type="submission" date="2024-04" db="EMBL/GenBank/DDBJ databases">
        <title>Tritrichomonas musculus Genome.</title>
        <authorList>
            <person name="Alves-Ferreira E."/>
            <person name="Grigg M."/>
            <person name="Lorenzi H."/>
            <person name="Galac M."/>
        </authorList>
    </citation>
    <scope>NUCLEOTIDE SEQUENCE [LARGE SCALE GENOMIC DNA]</scope>
    <source>
        <strain evidence="8 9">EAF2021</strain>
    </source>
</reference>
<evidence type="ECO:0000313" key="8">
    <source>
        <dbReference type="EMBL" id="KAK8890459.1"/>
    </source>
</evidence>
<dbReference type="PROSITE" id="PS00107">
    <property type="entry name" value="PROTEIN_KINASE_ATP"/>
    <property type="match status" value="1"/>
</dbReference>
<gene>
    <name evidence="8" type="ORF">M9Y10_035235</name>
</gene>
<proteinExistence type="predicted"/>
<feature type="region of interest" description="Disordered" evidence="6">
    <location>
        <begin position="578"/>
        <end position="600"/>
    </location>
</feature>
<dbReference type="Proteomes" id="UP001470230">
    <property type="component" value="Unassembled WGS sequence"/>
</dbReference>
<keyword evidence="4 5" id="KW-0067">ATP-binding</keyword>
<dbReference type="SUPFAM" id="SSF56112">
    <property type="entry name" value="Protein kinase-like (PK-like)"/>
    <property type="match status" value="1"/>
</dbReference>
<evidence type="ECO:0000256" key="4">
    <source>
        <dbReference type="ARBA" id="ARBA00022840"/>
    </source>
</evidence>
<dbReference type="PROSITE" id="PS00108">
    <property type="entry name" value="PROTEIN_KINASE_ST"/>
    <property type="match status" value="1"/>
</dbReference>
<dbReference type="SMART" id="SM00220">
    <property type="entry name" value="S_TKc"/>
    <property type="match status" value="1"/>
</dbReference>
<dbReference type="InterPro" id="IPR045269">
    <property type="entry name" value="Atg1-like"/>
</dbReference>
<feature type="region of interest" description="Disordered" evidence="6">
    <location>
        <begin position="381"/>
        <end position="412"/>
    </location>
</feature>
<keyword evidence="9" id="KW-1185">Reference proteome</keyword>